<evidence type="ECO:0000313" key="2">
    <source>
        <dbReference type="Proteomes" id="UP000224006"/>
    </source>
</evidence>
<dbReference type="AlphaFoldDB" id="A0A2A9MIW3"/>
<evidence type="ECO:0000313" key="1">
    <source>
        <dbReference type="EMBL" id="PFH37134.1"/>
    </source>
</evidence>
<sequence>MAPPTGSPSLPSAGSRHMQRRRSVFCGAGLSVDTGSEAELHELTQFFRQKLAIKCTALCTPGSFHANACPQDLPAALASPEDSDRLLRLMQALLSRSLEAPAVLSLPVTREENKGSGHSTAAPFCHAGLSPSALHVLRADAPGAN</sequence>
<dbReference type="KEGG" id="bbes:BESB_035920"/>
<name>A0A2A9MIW3_BESBE</name>
<gene>
    <name evidence="1" type="ORF">BESB_035920</name>
</gene>
<dbReference type="RefSeq" id="XP_029221143.1">
    <property type="nucleotide sequence ID" value="XM_029362178.1"/>
</dbReference>
<keyword evidence="2" id="KW-1185">Reference proteome</keyword>
<protein>
    <submittedName>
        <fullName evidence="1">Armadillo/beta-catenin family repeat-containing protein</fullName>
    </submittedName>
</protein>
<organism evidence="1 2">
    <name type="scientific">Besnoitia besnoiti</name>
    <name type="common">Apicomplexan protozoan</name>
    <dbReference type="NCBI Taxonomy" id="94643"/>
    <lineage>
        <taxon>Eukaryota</taxon>
        <taxon>Sar</taxon>
        <taxon>Alveolata</taxon>
        <taxon>Apicomplexa</taxon>
        <taxon>Conoidasida</taxon>
        <taxon>Coccidia</taxon>
        <taxon>Eucoccidiorida</taxon>
        <taxon>Eimeriorina</taxon>
        <taxon>Sarcocystidae</taxon>
        <taxon>Besnoitia</taxon>
    </lineage>
</organism>
<comment type="caution">
    <text evidence="1">The sequence shown here is derived from an EMBL/GenBank/DDBJ whole genome shotgun (WGS) entry which is preliminary data.</text>
</comment>
<dbReference type="EMBL" id="NWUJ01000002">
    <property type="protein sequence ID" value="PFH37134.1"/>
    <property type="molecule type" value="Genomic_DNA"/>
</dbReference>
<reference evidence="1 2" key="1">
    <citation type="submission" date="2017-09" db="EMBL/GenBank/DDBJ databases">
        <title>Genome sequencing of Besnoitia besnoiti strain Bb-Ger1.</title>
        <authorList>
            <person name="Schares G."/>
            <person name="Venepally P."/>
            <person name="Lorenzi H.A."/>
        </authorList>
    </citation>
    <scope>NUCLEOTIDE SEQUENCE [LARGE SCALE GENOMIC DNA]</scope>
    <source>
        <strain evidence="1 2">Bb-Ger1</strain>
    </source>
</reference>
<dbReference type="Proteomes" id="UP000224006">
    <property type="component" value="Chromosome II"/>
</dbReference>
<dbReference type="GeneID" id="40308573"/>
<dbReference type="VEuPathDB" id="ToxoDB:BESB_035920"/>
<proteinExistence type="predicted"/>
<accession>A0A2A9MIW3</accession>